<name>A0A5E6QU21_PSEFL</name>
<dbReference type="AlphaFoldDB" id="A0A5E6QU21"/>
<evidence type="ECO:0000313" key="2">
    <source>
        <dbReference type="EMBL" id="CAK9888329.1"/>
    </source>
</evidence>
<dbReference type="EMBL" id="OZ024668">
    <property type="protein sequence ID" value="CAK9888329.1"/>
    <property type="molecule type" value="Genomic_DNA"/>
</dbReference>
<accession>A0A5E6QU21</accession>
<feature type="region of interest" description="Disordered" evidence="1">
    <location>
        <begin position="300"/>
        <end position="323"/>
    </location>
</feature>
<protein>
    <recommendedName>
        <fullName evidence="5">Cell invasion protein</fullName>
    </recommendedName>
</protein>
<evidence type="ECO:0008006" key="5">
    <source>
        <dbReference type="Google" id="ProtNLM"/>
    </source>
</evidence>
<dbReference type="RefSeq" id="WP_052251402.1">
    <property type="nucleotide sequence ID" value="NZ_OZ024668.1"/>
</dbReference>
<organism evidence="3">
    <name type="scientific">Pseudomonas fluorescens</name>
    <dbReference type="NCBI Taxonomy" id="294"/>
    <lineage>
        <taxon>Bacteria</taxon>
        <taxon>Pseudomonadati</taxon>
        <taxon>Pseudomonadota</taxon>
        <taxon>Gammaproteobacteria</taxon>
        <taxon>Pseudomonadales</taxon>
        <taxon>Pseudomonadaceae</taxon>
        <taxon>Pseudomonas</taxon>
    </lineage>
</organism>
<gene>
    <name evidence="2" type="ORF">PS652_01154</name>
    <name evidence="3" type="ORF">PS652_01188</name>
</gene>
<sequence length="355" mass="38450">MIEKAALPTTQRIEVDGAALSSWSMGKSSITSSLESLNLLAQVQVPPTPSVRLPDETEVERMLSTDAWSSQEKAMVLEAFKQSLDQEARDSLVFDPGAWEKHVNVLILLVIAQNVARVVNAALKGVFIGFEAKAIEGQAQAIRQAGLMQMYSAIAQGAVVTTMSGVGTAKSIQGINGRHQDISTNKRQALDANTVASDLRLQRNRQDFEPGKRNDLQVLDAAGKPKTHEFVAKGKHASPEELAWFDGEIVKAEKQARLADWNSAMSEKNTSILQQRGQQLSTMASVVGQAVGGILRTVESSARAEETRQQGQARLGKGLSDEVSQKDGADASLLNKIMEIFMQIMQSRAAALTVR</sequence>
<dbReference type="Proteomes" id="UP000326595">
    <property type="component" value="Chromosome"/>
</dbReference>
<dbReference type="EMBL" id="CABVHG010000005">
    <property type="protein sequence ID" value="VVM58951.1"/>
    <property type="molecule type" value="Genomic_DNA"/>
</dbReference>
<reference evidence="2 4" key="2">
    <citation type="submission" date="2024-03" db="EMBL/GenBank/DDBJ databases">
        <authorList>
            <person name="Alaster D. Moffat"/>
            <person name="Govind Chandra"/>
            <person name="Andrew W. Truman"/>
        </authorList>
    </citation>
    <scope>NUCLEOTIDE SEQUENCE [LARGE SCALE GENOMIC DNA]</scope>
    <source>
        <strain evidence="2">PS652</strain>
    </source>
</reference>
<evidence type="ECO:0000256" key="1">
    <source>
        <dbReference type="SAM" id="MobiDB-lite"/>
    </source>
</evidence>
<reference evidence="3" key="1">
    <citation type="submission" date="2019-09" db="EMBL/GenBank/DDBJ databases">
        <authorList>
            <person name="Chandra G."/>
            <person name="Truman W A."/>
        </authorList>
    </citation>
    <scope>NUCLEOTIDE SEQUENCE [LARGE SCALE GENOMIC DNA]</scope>
    <source>
        <strain evidence="3">PS652</strain>
    </source>
</reference>
<evidence type="ECO:0000313" key="4">
    <source>
        <dbReference type="Proteomes" id="UP000326595"/>
    </source>
</evidence>
<proteinExistence type="predicted"/>
<evidence type="ECO:0000313" key="3">
    <source>
        <dbReference type="EMBL" id="VVM58951.1"/>
    </source>
</evidence>